<dbReference type="AlphaFoldDB" id="A0A922CJJ5"/>
<feature type="chain" id="PRO_5038324609" description="Peptidase S1 domain-containing protein" evidence="7">
    <location>
        <begin position="18"/>
        <end position="307"/>
    </location>
</feature>
<name>A0A922CJJ5_MANSE</name>
<evidence type="ECO:0000313" key="9">
    <source>
        <dbReference type="EMBL" id="KAG6449240.1"/>
    </source>
</evidence>
<dbReference type="InterPro" id="IPR001314">
    <property type="entry name" value="Peptidase_S1A"/>
</dbReference>
<proteinExistence type="inferred from homology"/>
<dbReference type="OrthoDB" id="10002959at2759"/>
<reference evidence="9" key="2">
    <citation type="submission" date="2020-12" db="EMBL/GenBank/DDBJ databases">
        <authorList>
            <person name="Kanost M."/>
        </authorList>
    </citation>
    <scope>NUCLEOTIDE SEQUENCE</scope>
</reference>
<dbReference type="EMBL" id="JH668371">
    <property type="protein sequence ID" value="KAG6449240.1"/>
    <property type="molecule type" value="Genomic_DNA"/>
</dbReference>
<dbReference type="PANTHER" id="PTHR24276:SF91">
    <property type="entry name" value="AT26814P-RELATED"/>
    <property type="match status" value="1"/>
</dbReference>
<dbReference type="GO" id="GO:0004252">
    <property type="term" value="F:serine-type endopeptidase activity"/>
    <property type="evidence" value="ECO:0007669"/>
    <property type="project" value="InterPro"/>
</dbReference>
<keyword evidence="3 6" id="KW-0378">Hydrolase</keyword>
<keyword evidence="7" id="KW-0732">Signal</keyword>
<dbReference type="InterPro" id="IPR018114">
    <property type="entry name" value="TRYPSIN_HIS"/>
</dbReference>
<reference evidence="9" key="1">
    <citation type="journal article" date="2016" name="Insect Biochem. Mol. Biol.">
        <title>Multifaceted biological insights from a draft genome sequence of the tobacco hornworm moth, Manduca sexta.</title>
        <authorList>
            <person name="Kanost M.R."/>
            <person name="Arrese E.L."/>
            <person name="Cao X."/>
            <person name="Chen Y.R."/>
            <person name="Chellapilla S."/>
            <person name="Goldsmith M.R."/>
            <person name="Grosse-Wilde E."/>
            <person name="Heckel D.G."/>
            <person name="Herndon N."/>
            <person name="Jiang H."/>
            <person name="Papanicolaou A."/>
            <person name="Qu J."/>
            <person name="Soulages J.L."/>
            <person name="Vogel H."/>
            <person name="Walters J."/>
            <person name="Waterhouse R.M."/>
            <person name="Ahn S.J."/>
            <person name="Almeida F.C."/>
            <person name="An C."/>
            <person name="Aqrawi P."/>
            <person name="Bretschneider A."/>
            <person name="Bryant W.B."/>
            <person name="Bucks S."/>
            <person name="Chao H."/>
            <person name="Chevignon G."/>
            <person name="Christen J.M."/>
            <person name="Clarke D.F."/>
            <person name="Dittmer N.T."/>
            <person name="Ferguson L.C.F."/>
            <person name="Garavelou S."/>
            <person name="Gordon K.H.J."/>
            <person name="Gunaratna R.T."/>
            <person name="Han Y."/>
            <person name="Hauser F."/>
            <person name="He Y."/>
            <person name="Heidel-Fischer H."/>
            <person name="Hirsh A."/>
            <person name="Hu Y."/>
            <person name="Jiang H."/>
            <person name="Kalra D."/>
            <person name="Klinner C."/>
            <person name="Konig C."/>
            <person name="Kovar C."/>
            <person name="Kroll A.R."/>
            <person name="Kuwar S.S."/>
            <person name="Lee S.L."/>
            <person name="Lehman R."/>
            <person name="Li K."/>
            <person name="Li Z."/>
            <person name="Liang H."/>
            <person name="Lovelace S."/>
            <person name="Lu Z."/>
            <person name="Mansfield J.H."/>
            <person name="McCulloch K.J."/>
            <person name="Mathew T."/>
            <person name="Morton B."/>
            <person name="Muzny D.M."/>
            <person name="Neunemann D."/>
            <person name="Ongeri F."/>
            <person name="Pauchet Y."/>
            <person name="Pu L.L."/>
            <person name="Pyrousis I."/>
            <person name="Rao X.J."/>
            <person name="Redding A."/>
            <person name="Roesel C."/>
            <person name="Sanchez-Gracia A."/>
            <person name="Schaack S."/>
            <person name="Shukla A."/>
            <person name="Tetreau G."/>
            <person name="Wang Y."/>
            <person name="Xiong G.H."/>
            <person name="Traut W."/>
            <person name="Walsh T.K."/>
            <person name="Worley K.C."/>
            <person name="Wu D."/>
            <person name="Wu W."/>
            <person name="Wu Y.Q."/>
            <person name="Zhang X."/>
            <person name="Zou Z."/>
            <person name="Zucker H."/>
            <person name="Briscoe A.D."/>
            <person name="Burmester T."/>
            <person name="Clem R.J."/>
            <person name="Feyereisen R."/>
            <person name="Grimmelikhuijzen C.J.P."/>
            <person name="Hamodrakas S.J."/>
            <person name="Hansson B.S."/>
            <person name="Huguet E."/>
            <person name="Jermiin L.S."/>
            <person name="Lan Q."/>
            <person name="Lehman H.K."/>
            <person name="Lorenzen M."/>
            <person name="Merzendorfer H."/>
            <person name="Michalopoulos I."/>
            <person name="Morton D.B."/>
            <person name="Muthukrishnan S."/>
            <person name="Oakeshott J.G."/>
            <person name="Palmer W."/>
            <person name="Park Y."/>
            <person name="Passarelli A.L."/>
            <person name="Rozas J."/>
            <person name="Schwartz L.M."/>
            <person name="Smith W."/>
            <person name="Southgate A."/>
            <person name="Vilcinskas A."/>
            <person name="Vogt R."/>
            <person name="Wang P."/>
            <person name="Werren J."/>
            <person name="Yu X.Q."/>
            <person name="Zhou J.J."/>
            <person name="Brown S.J."/>
            <person name="Scherer S.E."/>
            <person name="Richards S."/>
            <person name="Blissard G.W."/>
        </authorList>
    </citation>
    <scope>NUCLEOTIDE SEQUENCE</scope>
</reference>
<gene>
    <name evidence="9" type="ORF">O3G_MSEX005945</name>
</gene>
<dbReference type="Gene3D" id="2.40.10.10">
    <property type="entry name" value="Trypsin-like serine proteases"/>
    <property type="match status" value="1"/>
</dbReference>
<keyword evidence="4 6" id="KW-0720">Serine protease</keyword>
<evidence type="ECO:0000256" key="7">
    <source>
        <dbReference type="SAM" id="SignalP"/>
    </source>
</evidence>
<dbReference type="InterPro" id="IPR050430">
    <property type="entry name" value="Peptidase_S1"/>
</dbReference>
<keyword evidence="5" id="KW-1015">Disulfide bond</keyword>
<dbReference type="PRINTS" id="PR00722">
    <property type="entry name" value="CHYMOTRYPSIN"/>
</dbReference>
<comment type="caution">
    <text evidence="9">The sequence shown here is derived from an EMBL/GenBank/DDBJ whole genome shotgun (WGS) entry which is preliminary data.</text>
</comment>
<dbReference type="SUPFAM" id="SSF50494">
    <property type="entry name" value="Trypsin-like serine proteases"/>
    <property type="match status" value="1"/>
</dbReference>
<dbReference type="PROSITE" id="PS50240">
    <property type="entry name" value="TRYPSIN_DOM"/>
    <property type="match status" value="1"/>
</dbReference>
<keyword evidence="10" id="KW-1185">Reference proteome</keyword>
<dbReference type="PANTHER" id="PTHR24276">
    <property type="entry name" value="POLYSERASE-RELATED"/>
    <property type="match status" value="1"/>
</dbReference>
<evidence type="ECO:0000256" key="3">
    <source>
        <dbReference type="ARBA" id="ARBA00022801"/>
    </source>
</evidence>
<dbReference type="InterPro" id="IPR043504">
    <property type="entry name" value="Peptidase_S1_PA_chymotrypsin"/>
</dbReference>
<sequence>MLWCVLFIFAACGTTQAEEWQVNTVPLPTTSITDSRIIGGSPVSIERYPFIVQVLYNSQLLCGGSLLTSRHVLTAAHCFFNDQGIQVGPRRFSVRVGSSNANSGGKVHSVSTIVVHERYNRIPRDNDIAIMLLNRHVKWSDRVGTARIPLADAVVPKNATVVHIGWGTTSTTNPATSPILNGVSVYKIDHAVCRERYTMLEQLRGEPYPVTSNMICAGVLDVGGRDACQGDSGGPLLYRNVVVGVTSWGYGCALPLFPGVSARVASYTNWITNTVSQLRGGSRVESASALLLLVSVSAAYCARLSQF</sequence>
<accession>A0A922CJJ5</accession>
<protein>
    <recommendedName>
        <fullName evidence="8">Peptidase S1 domain-containing protein</fullName>
    </recommendedName>
</protein>
<dbReference type="Pfam" id="PF00089">
    <property type="entry name" value="Trypsin"/>
    <property type="match status" value="1"/>
</dbReference>
<dbReference type="SMART" id="SM00020">
    <property type="entry name" value="Tryp_SPc"/>
    <property type="match status" value="1"/>
</dbReference>
<dbReference type="InterPro" id="IPR033116">
    <property type="entry name" value="TRYPSIN_SER"/>
</dbReference>
<evidence type="ECO:0000259" key="8">
    <source>
        <dbReference type="PROSITE" id="PS50240"/>
    </source>
</evidence>
<comment type="similarity">
    <text evidence="1">Belongs to the peptidase S1 family.</text>
</comment>
<feature type="signal peptide" evidence="7">
    <location>
        <begin position="1"/>
        <end position="17"/>
    </location>
</feature>
<dbReference type="PROSITE" id="PS00134">
    <property type="entry name" value="TRYPSIN_HIS"/>
    <property type="match status" value="1"/>
</dbReference>
<feature type="domain" description="Peptidase S1" evidence="8">
    <location>
        <begin position="37"/>
        <end position="276"/>
    </location>
</feature>
<dbReference type="EMBL" id="JH668371">
    <property type="protein sequence ID" value="KAG6449239.1"/>
    <property type="molecule type" value="Genomic_DNA"/>
</dbReference>
<dbReference type="InterPro" id="IPR001254">
    <property type="entry name" value="Trypsin_dom"/>
</dbReference>
<organism evidence="9 10">
    <name type="scientific">Manduca sexta</name>
    <name type="common">Tobacco hawkmoth</name>
    <name type="synonym">Tobacco hornworm</name>
    <dbReference type="NCBI Taxonomy" id="7130"/>
    <lineage>
        <taxon>Eukaryota</taxon>
        <taxon>Metazoa</taxon>
        <taxon>Ecdysozoa</taxon>
        <taxon>Arthropoda</taxon>
        <taxon>Hexapoda</taxon>
        <taxon>Insecta</taxon>
        <taxon>Pterygota</taxon>
        <taxon>Neoptera</taxon>
        <taxon>Endopterygota</taxon>
        <taxon>Lepidoptera</taxon>
        <taxon>Glossata</taxon>
        <taxon>Ditrysia</taxon>
        <taxon>Bombycoidea</taxon>
        <taxon>Sphingidae</taxon>
        <taxon>Sphinginae</taxon>
        <taxon>Sphingini</taxon>
        <taxon>Manduca</taxon>
    </lineage>
</organism>
<evidence type="ECO:0000256" key="1">
    <source>
        <dbReference type="ARBA" id="ARBA00007664"/>
    </source>
</evidence>
<evidence type="ECO:0000256" key="2">
    <source>
        <dbReference type="ARBA" id="ARBA00022670"/>
    </source>
</evidence>
<dbReference type="CDD" id="cd00190">
    <property type="entry name" value="Tryp_SPc"/>
    <property type="match status" value="1"/>
</dbReference>
<evidence type="ECO:0000256" key="4">
    <source>
        <dbReference type="ARBA" id="ARBA00022825"/>
    </source>
</evidence>
<dbReference type="FunFam" id="2.40.10.10:FF:000034">
    <property type="entry name" value="Eupolytin"/>
    <property type="match status" value="1"/>
</dbReference>
<dbReference type="Proteomes" id="UP000791440">
    <property type="component" value="Unassembled WGS sequence"/>
</dbReference>
<dbReference type="PROSITE" id="PS00135">
    <property type="entry name" value="TRYPSIN_SER"/>
    <property type="match status" value="1"/>
</dbReference>
<evidence type="ECO:0000256" key="6">
    <source>
        <dbReference type="RuleBase" id="RU363034"/>
    </source>
</evidence>
<keyword evidence="2 6" id="KW-0645">Protease</keyword>
<dbReference type="GO" id="GO:0006508">
    <property type="term" value="P:proteolysis"/>
    <property type="evidence" value="ECO:0007669"/>
    <property type="project" value="UniProtKB-KW"/>
</dbReference>
<evidence type="ECO:0000256" key="5">
    <source>
        <dbReference type="ARBA" id="ARBA00023157"/>
    </source>
</evidence>
<dbReference type="InterPro" id="IPR009003">
    <property type="entry name" value="Peptidase_S1_PA"/>
</dbReference>
<evidence type="ECO:0000313" key="10">
    <source>
        <dbReference type="Proteomes" id="UP000791440"/>
    </source>
</evidence>